<feature type="transmembrane region" description="Helical" evidence="8">
    <location>
        <begin position="91"/>
        <end position="118"/>
    </location>
</feature>
<name>A0A367FTX2_9ACTN</name>
<dbReference type="PROSITE" id="PS50850">
    <property type="entry name" value="MFS"/>
    <property type="match status" value="1"/>
</dbReference>
<dbReference type="RefSeq" id="WP_114026824.1">
    <property type="nucleotide sequence ID" value="NZ_QOIL01000001.1"/>
</dbReference>
<evidence type="ECO:0000256" key="6">
    <source>
        <dbReference type="ARBA" id="ARBA00023136"/>
    </source>
</evidence>
<keyword evidence="6 8" id="KW-0472">Membrane</keyword>
<comment type="subcellular location">
    <subcellularLocation>
        <location evidence="1">Cell membrane</location>
        <topology evidence="1">Multi-pass membrane protein</topology>
    </subcellularLocation>
</comment>
<feature type="region of interest" description="Disordered" evidence="7">
    <location>
        <begin position="394"/>
        <end position="433"/>
    </location>
</feature>
<dbReference type="SUPFAM" id="SSF103473">
    <property type="entry name" value="MFS general substrate transporter"/>
    <property type="match status" value="1"/>
</dbReference>
<feature type="transmembrane region" description="Helical" evidence="8">
    <location>
        <begin position="251"/>
        <end position="269"/>
    </location>
</feature>
<dbReference type="Proteomes" id="UP000253094">
    <property type="component" value="Unassembled WGS sequence"/>
</dbReference>
<dbReference type="CDD" id="cd17329">
    <property type="entry name" value="MFS_MdtH_MDR_like"/>
    <property type="match status" value="1"/>
</dbReference>
<dbReference type="GO" id="GO:0022857">
    <property type="term" value="F:transmembrane transporter activity"/>
    <property type="evidence" value="ECO:0007669"/>
    <property type="project" value="InterPro"/>
</dbReference>
<dbReference type="GO" id="GO:0005886">
    <property type="term" value="C:plasma membrane"/>
    <property type="evidence" value="ECO:0007669"/>
    <property type="project" value="UniProtKB-SubCell"/>
</dbReference>
<dbReference type="EMBL" id="QOIL01000001">
    <property type="protein sequence ID" value="RCG33160.1"/>
    <property type="molecule type" value="Genomic_DNA"/>
</dbReference>
<sequence>MSAEHPSVVQTVREMSRPVWLLLTGMLVNRLGNFLQIYLVLYLTDKGFAAYGAGLALGAYGVGSVAGVLAGGTVSDRFGYRWTIVASMAGAGALTTLIVVLPSLPLIVVVAAVVGALGQAYRPASSAMLVELTPERQHVMVFAVYRLAFNLGTTAGPLLGALLITYSYDLMFYVDAVTSVLFAVFALTLPHTVAGKDAAADGAGRGSYLGVLADRRFTLFMLALFLNAVVYIQHVSVLPLQVTADGNTPELYAALLSLNAVVVIALELPLTKFVQRMPAKLAVAVGVGLVGVGMNLYVAGPAVAMFVVATLVWTLGEIVGTPTVSAYPGQVAPPGMRGRYIAAAAMPMQIGYAAGPVIGVTLWTLWPDGVWWGSGVITVFAVVAALAGMTRPATAPAVTDGEPAVTESPIAEAPLDAGAPRAEEDLAASPGGR</sequence>
<feature type="transmembrane region" description="Helical" evidence="8">
    <location>
        <begin position="139"/>
        <end position="164"/>
    </location>
</feature>
<proteinExistence type="predicted"/>
<dbReference type="Gene3D" id="1.20.1250.20">
    <property type="entry name" value="MFS general substrate transporter like domains"/>
    <property type="match status" value="1"/>
</dbReference>
<feature type="transmembrane region" description="Helical" evidence="8">
    <location>
        <begin position="48"/>
        <end position="71"/>
    </location>
</feature>
<evidence type="ECO:0000256" key="5">
    <source>
        <dbReference type="ARBA" id="ARBA00022989"/>
    </source>
</evidence>
<evidence type="ECO:0000256" key="7">
    <source>
        <dbReference type="SAM" id="MobiDB-lite"/>
    </source>
</evidence>
<evidence type="ECO:0000256" key="3">
    <source>
        <dbReference type="ARBA" id="ARBA00022475"/>
    </source>
</evidence>
<dbReference type="AlphaFoldDB" id="A0A367FTX2"/>
<keyword evidence="11" id="KW-1185">Reference proteome</keyword>
<feature type="transmembrane region" description="Helical" evidence="8">
    <location>
        <begin position="340"/>
        <end position="363"/>
    </location>
</feature>
<evidence type="ECO:0000256" key="2">
    <source>
        <dbReference type="ARBA" id="ARBA00022448"/>
    </source>
</evidence>
<feature type="transmembrane region" description="Helical" evidence="8">
    <location>
        <begin position="281"/>
        <end position="298"/>
    </location>
</feature>
<comment type="caution">
    <text evidence="10">The sequence shown here is derived from an EMBL/GenBank/DDBJ whole genome shotgun (WGS) entry which is preliminary data.</text>
</comment>
<dbReference type="PANTHER" id="PTHR23517">
    <property type="entry name" value="RESISTANCE PROTEIN MDTM, PUTATIVE-RELATED-RELATED"/>
    <property type="match status" value="1"/>
</dbReference>
<dbReference type="PANTHER" id="PTHR23517:SF2">
    <property type="entry name" value="MULTIDRUG RESISTANCE PROTEIN MDTH"/>
    <property type="match status" value="1"/>
</dbReference>
<evidence type="ECO:0000313" key="10">
    <source>
        <dbReference type="EMBL" id="RCG33160.1"/>
    </source>
</evidence>
<organism evidence="10 11">
    <name type="scientific">Sphaerisporangium album</name>
    <dbReference type="NCBI Taxonomy" id="509200"/>
    <lineage>
        <taxon>Bacteria</taxon>
        <taxon>Bacillati</taxon>
        <taxon>Actinomycetota</taxon>
        <taxon>Actinomycetes</taxon>
        <taxon>Streptosporangiales</taxon>
        <taxon>Streptosporangiaceae</taxon>
        <taxon>Sphaerisporangium</taxon>
    </lineage>
</organism>
<dbReference type="InterPro" id="IPR036259">
    <property type="entry name" value="MFS_trans_sf"/>
</dbReference>
<keyword evidence="5 8" id="KW-1133">Transmembrane helix</keyword>
<gene>
    <name evidence="10" type="ORF">DQ384_01595</name>
</gene>
<dbReference type="InterPro" id="IPR020846">
    <property type="entry name" value="MFS_dom"/>
</dbReference>
<keyword evidence="4 8" id="KW-0812">Transmembrane</keyword>
<feature type="domain" description="Major facilitator superfamily (MFS) profile" evidence="9">
    <location>
        <begin position="1"/>
        <end position="399"/>
    </location>
</feature>
<dbReference type="InterPro" id="IPR050171">
    <property type="entry name" value="MFS_Transporters"/>
</dbReference>
<keyword evidence="2" id="KW-0813">Transport</keyword>
<evidence type="ECO:0000256" key="4">
    <source>
        <dbReference type="ARBA" id="ARBA00022692"/>
    </source>
</evidence>
<evidence type="ECO:0000313" key="11">
    <source>
        <dbReference type="Proteomes" id="UP000253094"/>
    </source>
</evidence>
<dbReference type="OrthoDB" id="4042314at2"/>
<evidence type="ECO:0000259" key="9">
    <source>
        <dbReference type="PROSITE" id="PS50850"/>
    </source>
</evidence>
<dbReference type="Pfam" id="PF07690">
    <property type="entry name" value="MFS_1"/>
    <property type="match status" value="2"/>
</dbReference>
<dbReference type="InterPro" id="IPR011701">
    <property type="entry name" value="MFS"/>
</dbReference>
<feature type="transmembrane region" description="Helical" evidence="8">
    <location>
        <begin position="304"/>
        <end position="328"/>
    </location>
</feature>
<reference evidence="10 11" key="1">
    <citation type="submission" date="2018-06" db="EMBL/GenBank/DDBJ databases">
        <title>Sphaerisporangium craniellae sp. nov., isolated from a marine sponge in the South China Sea.</title>
        <authorList>
            <person name="Li L."/>
        </authorList>
    </citation>
    <scope>NUCLEOTIDE SEQUENCE [LARGE SCALE GENOMIC DNA]</scope>
    <source>
        <strain evidence="10 11">CCTCC AA 208026</strain>
    </source>
</reference>
<keyword evidence="3" id="KW-1003">Cell membrane</keyword>
<evidence type="ECO:0000256" key="1">
    <source>
        <dbReference type="ARBA" id="ARBA00004651"/>
    </source>
</evidence>
<protein>
    <submittedName>
        <fullName evidence="10">MFS transporter</fullName>
    </submittedName>
</protein>
<feature type="transmembrane region" description="Helical" evidence="8">
    <location>
        <begin position="20"/>
        <end position="41"/>
    </location>
</feature>
<evidence type="ECO:0000256" key="8">
    <source>
        <dbReference type="SAM" id="Phobius"/>
    </source>
</evidence>
<feature type="transmembrane region" description="Helical" evidence="8">
    <location>
        <begin position="170"/>
        <end position="189"/>
    </location>
</feature>
<accession>A0A367FTX2</accession>
<feature type="transmembrane region" description="Helical" evidence="8">
    <location>
        <begin position="217"/>
        <end position="239"/>
    </location>
</feature>
<feature type="transmembrane region" description="Helical" evidence="8">
    <location>
        <begin position="369"/>
        <end position="387"/>
    </location>
</feature>